<evidence type="ECO:0000313" key="4">
    <source>
        <dbReference type="Proteomes" id="UP000674234"/>
    </source>
</evidence>
<organism evidence="3 4">
    <name type="scientific">Microbispora oryzae</name>
    <dbReference type="NCBI Taxonomy" id="2806554"/>
    <lineage>
        <taxon>Bacteria</taxon>
        <taxon>Bacillati</taxon>
        <taxon>Actinomycetota</taxon>
        <taxon>Actinomycetes</taxon>
        <taxon>Streptosporangiales</taxon>
        <taxon>Streptosporangiaceae</taxon>
        <taxon>Microbispora</taxon>
    </lineage>
</organism>
<dbReference type="Pfam" id="PF13514">
    <property type="entry name" value="AAA_27"/>
    <property type="match status" value="1"/>
</dbReference>
<proteinExistence type="predicted"/>
<feature type="domain" description="YhaN AAA" evidence="2">
    <location>
        <begin position="1"/>
        <end position="203"/>
    </location>
</feature>
<dbReference type="SUPFAM" id="SSF52540">
    <property type="entry name" value="P-loop containing nucleoside triphosphate hydrolases"/>
    <property type="match status" value="1"/>
</dbReference>
<dbReference type="InterPro" id="IPR027417">
    <property type="entry name" value="P-loop_NTPase"/>
</dbReference>
<dbReference type="PANTHER" id="PTHR41259">
    <property type="entry name" value="DOUBLE-STRAND BREAK REPAIR RAD50 ATPASE, PUTATIVE-RELATED"/>
    <property type="match status" value="1"/>
</dbReference>
<reference evidence="3" key="1">
    <citation type="submission" date="2021-02" db="EMBL/GenBank/DDBJ databases">
        <title>Draft genome sequence of Microbispora sp. RL4-1S isolated from rice leaves in Thailand.</title>
        <authorList>
            <person name="Muangham S."/>
            <person name="Duangmal K."/>
        </authorList>
    </citation>
    <scope>NUCLEOTIDE SEQUENCE</scope>
    <source>
        <strain evidence="3">RL4-1S</strain>
    </source>
</reference>
<dbReference type="Proteomes" id="UP000674234">
    <property type="component" value="Unassembled WGS sequence"/>
</dbReference>
<dbReference type="PANTHER" id="PTHR41259:SF1">
    <property type="entry name" value="DOUBLE-STRAND BREAK REPAIR RAD50 ATPASE, PUTATIVE-RELATED"/>
    <property type="match status" value="1"/>
</dbReference>
<protein>
    <submittedName>
        <fullName evidence="3">AAA family ATPase</fullName>
    </submittedName>
</protein>
<feature type="coiled-coil region" evidence="1">
    <location>
        <begin position="654"/>
        <end position="747"/>
    </location>
</feature>
<name>A0A940WPW9_9ACTN</name>
<feature type="coiled-coil region" evidence="1">
    <location>
        <begin position="203"/>
        <end position="237"/>
    </location>
</feature>
<feature type="coiled-coil region" evidence="1">
    <location>
        <begin position="571"/>
        <end position="598"/>
    </location>
</feature>
<dbReference type="Gene3D" id="3.40.50.300">
    <property type="entry name" value="P-loop containing nucleotide triphosphate hydrolases"/>
    <property type="match status" value="2"/>
</dbReference>
<keyword evidence="4" id="KW-1185">Reference proteome</keyword>
<evidence type="ECO:0000256" key="1">
    <source>
        <dbReference type="SAM" id="Coils"/>
    </source>
</evidence>
<feature type="coiled-coil region" evidence="1">
    <location>
        <begin position="928"/>
        <end position="955"/>
    </location>
</feature>
<evidence type="ECO:0000313" key="3">
    <source>
        <dbReference type="EMBL" id="MBP2707392.1"/>
    </source>
</evidence>
<dbReference type="EMBL" id="JAFCNB010000019">
    <property type="protein sequence ID" value="MBP2707392.1"/>
    <property type="molecule type" value="Genomic_DNA"/>
</dbReference>
<feature type="coiled-coil region" evidence="1">
    <location>
        <begin position="286"/>
        <end position="313"/>
    </location>
</feature>
<keyword evidence="1" id="KW-0175">Coiled coil</keyword>
<accession>A0A940WPW9</accession>
<dbReference type="InterPro" id="IPR038734">
    <property type="entry name" value="YhaN_AAA"/>
</dbReference>
<comment type="caution">
    <text evidence="3">The sequence shown here is derived from an EMBL/GenBank/DDBJ whole genome shotgun (WGS) entry which is preliminary data.</text>
</comment>
<gene>
    <name evidence="3" type="ORF">JOL79_26765</name>
</gene>
<dbReference type="AlphaFoldDB" id="A0A940WPW9"/>
<sequence>MRIERLDLIAYGAFADFSLDLAAPGVHLVFGSNEAGKSTTRGALDQLLYGIDERSRYGFKHGLRNLQLGARLSSADGTVIDIARYKRRKNPLLDSSGRPINQEALAPFLGGIDRRTFITEFALDSEELRKGGELLASGDGGMTELLAAARSGTQLNAALQGIERRQRDLYLKGGQKPLINANLTQLKGARQSLHLAVLRPQDYREADRAVAEAERELATVEAVLREKKRRLTELERLSTMLPMLAQQSDLSQRIAGIEAEGVIAPSNIREKLPELLGEQREFAAELRAHHVRLESLERQLSEIELDERVLRHADAIDRLVKELAAIQDAVERQVRSSGEAARIREQAERRLRMVHPEASLADVRLFRIPRALVEQARGLRDRGRTVADDCRRAAETVDRWRHKREQGDKELSELPLPEDASELRTAHNAVPDDLLSTFVETETTAEQTAKRFGQLLKLLGLPDLAPAEALVMRVPTWQQIEEATAKTHELEQARRDLLKDRDKDQQSLDSRRRKLARFIANDAPPTRRELDEIRGRRDELITRLLEDPTQKASALSAIEQADRTADAMIQHAKKVADRMALEREIAELEDTIPGYQTRLEVLDTAEADAQRSWEALWNTYPAKTPTMIEGSHVLDQIDQLRAFAQELQDTHVSLTHQQRRIEEHSARLRKLLRMPSSDPELLPGETTDLSRLLELVEVAQDRLEEHRRIADIRAASEATLKNAEANLAEAEVSLAAAKQTAADHEREWEKFLQRVGLPTDRDADTALADLERLGQVAQNVDEADEADRTARQDNLRIAEFRDLLDATARACGHDLPSSPAVWHLVVEPLAQALTEQRRAGELREQLIDQQRELTAQIAEANASVIKIQSFLDDFIVKLGVSSAADLELSVERASRVKEDLAKLATLKEALPQGEELRALSQQAAVTSDAEVEAELAELRDEIGKLEEHKSQWTERAAEKRQDLGRLNGSPDAARVAADIAQICAELADDAEEYLRLEVARRAILTCMEDYRNADQAPVLARAAEVFRVLTCDRYTGLELSDEERPSILAKAHDGALLAGAELSEGTRDQLYLALRLATLERHADAGNALPFAVDDIFITFDEERTAAGLRVLNDLAGRFQVIVFTHHQHVVATAVKELPPDRVHVHLLPR</sequence>
<evidence type="ECO:0000259" key="2">
    <source>
        <dbReference type="Pfam" id="PF13514"/>
    </source>
</evidence>
<dbReference type="RefSeq" id="WP_210158662.1">
    <property type="nucleotide sequence ID" value="NZ_JAFCNB010000019.1"/>
</dbReference>